<dbReference type="AlphaFoldDB" id="A0A841JVM8"/>
<evidence type="ECO:0000256" key="6">
    <source>
        <dbReference type="ARBA" id="ARBA00022989"/>
    </source>
</evidence>
<dbReference type="OrthoDB" id="9775035at2"/>
<dbReference type="GO" id="GO:0010041">
    <property type="term" value="P:response to iron(III) ion"/>
    <property type="evidence" value="ECO:0007669"/>
    <property type="project" value="TreeGrafter"/>
</dbReference>
<feature type="domain" description="Glycosyltransferase RgtA/B/C/D-like" evidence="9">
    <location>
        <begin position="74"/>
        <end position="234"/>
    </location>
</feature>
<dbReference type="Pfam" id="PF13231">
    <property type="entry name" value="PMT_2"/>
    <property type="match status" value="1"/>
</dbReference>
<keyword evidence="4 10" id="KW-0808">Transferase</keyword>
<dbReference type="GO" id="GO:0005886">
    <property type="term" value="C:plasma membrane"/>
    <property type="evidence" value="ECO:0007669"/>
    <property type="project" value="UniProtKB-SubCell"/>
</dbReference>
<dbReference type="PANTHER" id="PTHR33908:SF3">
    <property type="entry name" value="UNDECAPRENYL PHOSPHATE-ALPHA-4-AMINO-4-DEOXY-L-ARABINOSE ARABINOSYL TRANSFERASE"/>
    <property type="match status" value="1"/>
</dbReference>
<comment type="subcellular location">
    <subcellularLocation>
        <location evidence="1">Cell membrane</location>
        <topology evidence="1">Multi-pass membrane protein</topology>
    </subcellularLocation>
</comment>
<keyword evidence="11" id="KW-1185">Reference proteome</keyword>
<sequence>MNGSPLAGENAGQKRRWITSTVLSMIVAAAAFLPLLGHKPLADWDEAIYAEIARELLGRFSFTLTWQFHPWFEKPPLSMWLTAACFRLFAVNEFWARAVSAFSGIAVAGLIHGQLARVRGLAAAWASTLVLFLTLGFVRACHTGEVDMLLTLGCCVSLCGITRLRGDLGQQIMGRGWFLFWIGLSIAVMTKGAAAIVIPLTLVILLLWERWPLRVFDRRFFLGLLLFLVLVLPWHVVMYREYGMPFVREYLGKQMLARATSTLELHNNPPWFFMEVLLAFASPWVLVFPIVLWRGFREREFREYRVFALVVFALFTASQTRLPRYIVPMYPAIALLTADGICSWTAPIFAARRRWRTCLVAAVGAVAAFLLAVFLTKGLRERVTSPSTAVAAVHADKNFILLLRGEAQQQVSEPVLLCDDDGWMDLPSAIFYTRKKTQQVWLLQRPKDTGRETEFFNPLPLRDFVSVQLHLLLIPKRLLADIPANMLFTELHQAGNLVIGTISER</sequence>
<dbReference type="InterPro" id="IPR038731">
    <property type="entry name" value="RgtA/B/C-like"/>
</dbReference>
<evidence type="ECO:0000256" key="2">
    <source>
        <dbReference type="ARBA" id="ARBA00022475"/>
    </source>
</evidence>
<evidence type="ECO:0000256" key="8">
    <source>
        <dbReference type="SAM" id="Phobius"/>
    </source>
</evidence>
<keyword evidence="5 8" id="KW-0812">Transmembrane</keyword>
<feature type="transmembrane region" description="Helical" evidence="8">
    <location>
        <begin position="357"/>
        <end position="375"/>
    </location>
</feature>
<proteinExistence type="predicted"/>
<dbReference type="PANTHER" id="PTHR33908">
    <property type="entry name" value="MANNOSYLTRANSFERASE YKCB-RELATED"/>
    <property type="match status" value="1"/>
</dbReference>
<evidence type="ECO:0000259" key="9">
    <source>
        <dbReference type="Pfam" id="PF13231"/>
    </source>
</evidence>
<reference evidence="10 11" key="1">
    <citation type="submission" date="2020-08" db="EMBL/GenBank/DDBJ databases">
        <title>Genomic Encyclopedia of Type Strains, Phase IV (KMG-IV): sequencing the most valuable type-strain genomes for metagenomic binning, comparative biology and taxonomic classification.</title>
        <authorList>
            <person name="Goeker M."/>
        </authorList>
    </citation>
    <scope>NUCLEOTIDE SEQUENCE [LARGE SCALE GENOMIC DNA]</scope>
    <source>
        <strain evidence="10 11">DSM 103733</strain>
    </source>
</reference>
<feature type="transmembrane region" description="Helical" evidence="8">
    <location>
        <begin position="178"/>
        <end position="208"/>
    </location>
</feature>
<dbReference type="EMBL" id="JACHEK010000007">
    <property type="protein sequence ID" value="MBB6145442.1"/>
    <property type="molecule type" value="Genomic_DNA"/>
</dbReference>
<evidence type="ECO:0000313" key="10">
    <source>
        <dbReference type="EMBL" id="MBB6145442.1"/>
    </source>
</evidence>
<feature type="transmembrane region" description="Helical" evidence="8">
    <location>
        <begin position="271"/>
        <end position="292"/>
    </location>
</feature>
<evidence type="ECO:0000313" key="11">
    <source>
        <dbReference type="Proteomes" id="UP000538666"/>
    </source>
</evidence>
<organism evidence="10 11">
    <name type="scientific">Silvibacterium bohemicum</name>
    <dbReference type="NCBI Taxonomy" id="1577686"/>
    <lineage>
        <taxon>Bacteria</taxon>
        <taxon>Pseudomonadati</taxon>
        <taxon>Acidobacteriota</taxon>
        <taxon>Terriglobia</taxon>
        <taxon>Terriglobales</taxon>
        <taxon>Acidobacteriaceae</taxon>
        <taxon>Silvibacterium</taxon>
    </lineage>
</organism>
<dbReference type="RefSeq" id="WP_050060535.1">
    <property type="nucleotide sequence ID" value="NZ_JACHEK010000007.1"/>
</dbReference>
<dbReference type="GO" id="GO:0016763">
    <property type="term" value="F:pentosyltransferase activity"/>
    <property type="evidence" value="ECO:0007669"/>
    <property type="project" value="TreeGrafter"/>
</dbReference>
<comment type="caution">
    <text evidence="10">The sequence shown here is derived from an EMBL/GenBank/DDBJ whole genome shotgun (WGS) entry which is preliminary data.</text>
</comment>
<evidence type="ECO:0000256" key="7">
    <source>
        <dbReference type="ARBA" id="ARBA00023136"/>
    </source>
</evidence>
<evidence type="ECO:0000256" key="3">
    <source>
        <dbReference type="ARBA" id="ARBA00022676"/>
    </source>
</evidence>
<dbReference type="Proteomes" id="UP000538666">
    <property type="component" value="Unassembled WGS sequence"/>
</dbReference>
<feature type="transmembrane region" description="Helical" evidence="8">
    <location>
        <begin position="328"/>
        <end position="350"/>
    </location>
</feature>
<feature type="transmembrane region" description="Helical" evidence="8">
    <location>
        <begin position="121"/>
        <end position="141"/>
    </location>
</feature>
<dbReference type="GO" id="GO:0009103">
    <property type="term" value="P:lipopolysaccharide biosynthetic process"/>
    <property type="evidence" value="ECO:0007669"/>
    <property type="project" value="UniProtKB-ARBA"/>
</dbReference>
<keyword evidence="3" id="KW-0328">Glycosyltransferase</keyword>
<keyword evidence="2" id="KW-1003">Cell membrane</keyword>
<protein>
    <submittedName>
        <fullName evidence="10">4-amino-4-deoxy-L-arabinose transferase-like glycosyltransferase</fullName>
    </submittedName>
</protein>
<feature type="transmembrane region" description="Helical" evidence="8">
    <location>
        <begin position="304"/>
        <end position="322"/>
    </location>
</feature>
<accession>A0A841JVM8</accession>
<evidence type="ECO:0000256" key="4">
    <source>
        <dbReference type="ARBA" id="ARBA00022679"/>
    </source>
</evidence>
<feature type="transmembrane region" description="Helical" evidence="8">
    <location>
        <begin position="17"/>
        <end position="36"/>
    </location>
</feature>
<feature type="transmembrane region" description="Helical" evidence="8">
    <location>
        <begin position="220"/>
        <end position="237"/>
    </location>
</feature>
<dbReference type="InterPro" id="IPR050297">
    <property type="entry name" value="LipidA_mod_glycosyltrf_83"/>
</dbReference>
<evidence type="ECO:0000256" key="5">
    <source>
        <dbReference type="ARBA" id="ARBA00022692"/>
    </source>
</evidence>
<gene>
    <name evidence="10" type="ORF">HNQ77_003403</name>
</gene>
<feature type="transmembrane region" description="Helical" evidence="8">
    <location>
        <begin position="94"/>
        <end position="115"/>
    </location>
</feature>
<name>A0A841JVM8_9BACT</name>
<keyword evidence="7 8" id="KW-0472">Membrane</keyword>
<evidence type="ECO:0000256" key="1">
    <source>
        <dbReference type="ARBA" id="ARBA00004651"/>
    </source>
</evidence>
<keyword evidence="6 8" id="KW-1133">Transmembrane helix</keyword>